<dbReference type="EMBL" id="CP069450">
    <property type="protein sequence ID" value="QRO49083.1"/>
    <property type="molecule type" value="Genomic_DNA"/>
</dbReference>
<accession>A0ABX7H4B8</accession>
<dbReference type="PANTHER" id="PTHR35279">
    <property type="match status" value="1"/>
</dbReference>
<evidence type="ECO:0008006" key="3">
    <source>
        <dbReference type="Google" id="ProtNLM"/>
    </source>
</evidence>
<organism evidence="1 2">
    <name type="scientific">Butyricimonas virosa</name>
    <dbReference type="NCBI Taxonomy" id="544645"/>
    <lineage>
        <taxon>Bacteria</taxon>
        <taxon>Pseudomonadati</taxon>
        <taxon>Bacteroidota</taxon>
        <taxon>Bacteroidia</taxon>
        <taxon>Bacteroidales</taxon>
        <taxon>Odoribacteraceae</taxon>
        <taxon>Butyricimonas</taxon>
    </lineage>
</organism>
<gene>
    <name evidence="1" type="ORF">I6J59_14300</name>
</gene>
<dbReference type="GeneID" id="93098262"/>
<dbReference type="Proteomes" id="UP000654720">
    <property type="component" value="Chromosome"/>
</dbReference>
<dbReference type="SUPFAM" id="SSF75005">
    <property type="entry name" value="Arabinanase/levansucrase/invertase"/>
    <property type="match status" value="1"/>
</dbReference>
<name>A0ABX7H4B8_9BACT</name>
<dbReference type="RefSeq" id="WP_027201184.1">
    <property type="nucleotide sequence ID" value="NZ_CAJKXH010000020.1"/>
</dbReference>
<keyword evidence="2" id="KW-1185">Reference proteome</keyword>
<dbReference type="InterPro" id="IPR023296">
    <property type="entry name" value="Glyco_hydro_beta-prop_sf"/>
</dbReference>
<proteinExistence type="predicted"/>
<sequence>MKWVKLGRVIEPKGQYDWLISHAMLPVADYIEGDIYRIYFSGRDKNNISRIGYLVVDINKPQDILELSKDPVVDVGSLGCYDDNGVSPTCLVSVDDKKYLYIMGWNKGSRVRAAEVSGLAISYDSGLSFSRYSNVPVLERTTDEPYTILVISSIIIENGVWRMWYDSADYWIDETLPKYNIKYAESTDGINWIRKKIVAVDYLYENETRVSRACVVKKDNLYQMWYCYAIGTGGYNMGYGVSEDGYSFQRKDKDVGITLSDSGWDSEMICYPHVFNHKGHTYMLYCGNGYGRTGFGIAKLMED</sequence>
<evidence type="ECO:0000313" key="1">
    <source>
        <dbReference type="EMBL" id="QRO49083.1"/>
    </source>
</evidence>
<protein>
    <recommendedName>
        <fullName evidence="3">Glycosylase</fullName>
    </recommendedName>
</protein>
<evidence type="ECO:0000313" key="2">
    <source>
        <dbReference type="Proteomes" id="UP000654720"/>
    </source>
</evidence>
<dbReference type="PANTHER" id="PTHR35279:SF1">
    <property type="entry name" value="ARABINANASE_LEVANSUCRASE_INVERTASE"/>
    <property type="match status" value="1"/>
</dbReference>
<reference evidence="1 2" key="1">
    <citation type="submission" date="2021-02" db="EMBL/GenBank/DDBJ databases">
        <title>FDA dAtabase for Regulatory Grade micrObial Sequences (FDA-ARGOS): Supporting development and validation of Infectious Disease Dx tests.</title>
        <authorList>
            <person name="Carlson P."/>
            <person name="Fischbach M."/>
            <person name="Hastie J."/>
            <person name="Bilen M."/>
            <person name="Cheng A."/>
            <person name="Tallon L."/>
            <person name="Sadzewicz L."/>
            <person name="Zhao X."/>
            <person name="Boylan J."/>
            <person name="Ott S."/>
            <person name="Bowen H."/>
            <person name="Vavikolanu K."/>
            <person name="Mehta A."/>
            <person name="Aluvathingal J."/>
            <person name="Nadendla S."/>
            <person name="Yan Y."/>
            <person name="Sichtig H."/>
        </authorList>
    </citation>
    <scope>NUCLEOTIDE SEQUENCE [LARGE SCALE GENOMIC DNA]</scope>
    <source>
        <strain evidence="1 2">FDAARGOS_1229</strain>
    </source>
</reference>
<dbReference type="Gene3D" id="2.115.10.20">
    <property type="entry name" value="Glycosyl hydrolase domain, family 43"/>
    <property type="match status" value="2"/>
</dbReference>